<dbReference type="InterPro" id="IPR036291">
    <property type="entry name" value="NAD(P)-bd_dom_sf"/>
</dbReference>
<dbReference type="InterPro" id="IPR001282">
    <property type="entry name" value="G6P_DH"/>
</dbReference>
<dbReference type="InterPro" id="IPR022674">
    <property type="entry name" value="G6P_DH_NAD-bd"/>
</dbReference>
<evidence type="ECO:0000256" key="2">
    <source>
        <dbReference type="ARBA" id="ARBA00022526"/>
    </source>
</evidence>
<dbReference type="AlphaFoldDB" id="A0A380P725"/>
<dbReference type="EC" id="1.1.1.49" evidence="7"/>
<dbReference type="PANTHER" id="PTHR23429:SF0">
    <property type="entry name" value="GLUCOSE-6-PHOSPHATE 1-DEHYDROGENASE"/>
    <property type="match status" value="1"/>
</dbReference>
<gene>
    <name evidence="7" type="primary">zwf_3</name>
    <name evidence="7" type="ORF">NCTC13645_02026</name>
</gene>
<protein>
    <submittedName>
        <fullName evidence="7">Glucose-6-phosphate 1-dehydrogenase</fullName>
        <ecNumber evidence="7">1.1.1.49</ecNumber>
    </submittedName>
</protein>
<dbReference type="PANTHER" id="PTHR23429">
    <property type="entry name" value="GLUCOSE-6-PHOSPHATE 1-DEHYDROGENASE G6PD"/>
    <property type="match status" value="1"/>
</dbReference>
<evidence type="ECO:0000256" key="4">
    <source>
        <dbReference type="ARBA" id="ARBA00023002"/>
    </source>
</evidence>
<proteinExistence type="predicted"/>
<evidence type="ECO:0000256" key="1">
    <source>
        <dbReference type="ARBA" id="ARBA00004937"/>
    </source>
</evidence>
<dbReference type="SUPFAM" id="SSF51735">
    <property type="entry name" value="NAD(P)-binding Rossmann-fold domains"/>
    <property type="match status" value="1"/>
</dbReference>
<dbReference type="Gene3D" id="3.40.50.720">
    <property type="entry name" value="NAD(P)-binding Rossmann-like Domain"/>
    <property type="match status" value="1"/>
</dbReference>
<evidence type="ECO:0000313" key="8">
    <source>
        <dbReference type="Proteomes" id="UP000254621"/>
    </source>
</evidence>
<evidence type="ECO:0000313" key="7">
    <source>
        <dbReference type="EMBL" id="SUP60905.1"/>
    </source>
</evidence>
<keyword evidence="4 7" id="KW-0560">Oxidoreductase</keyword>
<organism evidence="7 8">
    <name type="scientific">Weissella viridescens</name>
    <name type="common">Lactobacillus viridescens</name>
    <dbReference type="NCBI Taxonomy" id="1629"/>
    <lineage>
        <taxon>Bacteria</taxon>
        <taxon>Bacillati</taxon>
        <taxon>Bacillota</taxon>
        <taxon>Bacilli</taxon>
        <taxon>Lactobacillales</taxon>
        <taxon>Lactobacillaceae</taxon>
        <taxon>Weissella</taxon>
    </lineage>
</organism>
<reference evidence="7 8" key="1">
    <citation type="submission" date="2018-06" db="EMBL/GenBank/DDBJ databases">
        <authorList>
            <consortium name="Pathogen Informatics"/>
            <person name="Doyle S."/>
        </authorList>
    </citation>
    <scope>NUCLEOTIDE SEQUENCE [LARGE SCALE GENOMIC DNA]</scope>
    <source>
        <strain evidence="7 8">NCTC13645</strain>
    </source>
</reference>
<accession>A0A380P725</accession>
<dbReference type="GO" id="GO:0004345">
    <property type="term" value="F:glucose-6-phosphate dehydrogenase activity"/>
    <property type="evidence" value="ECO:0007669"/>
    <property type="project" value="UniProtKB-EC"/>
</dbReference>
<evidence type="ECO:0000259" key="6">
    <source>
        <dbReference type="Pfam" id="PF00479"/>
    </source>
</evidence>
<evidence type="ECO:0000256" key="3">
    <source>
        <dbReference type="ARBA" id="ARBA00022857"/>
    </source>
</evidence>
<dbReference type="EMBL" id="UHIV01000005">
    <property type="protein sequence ID" value="SUP60905.1"/>
    <property type="molecule type" value="Genomic_DNA"/>
</dbReference>
<keyword evidence="5" id="KW-0119">Carbohydrate metabolism</keyword>
<sequence>MPEEITTLLTFFGGTGDLAKRKLYPSTYNLFKKGFLQEHFAIVGASRQEMSNDEFRQMV</sequence>
<keyword evidence="3" id="KW-0521">NADP</keyword>
<name>A0A380P725_WEIVI</name>
<feature type="domain" description="Glucose-6-phosphate dehydrogenase NAD-binding" evidence="6">
    <location>
        <begin position="11"/>
        <end position="59"/>
    </location>
</feature>
<dbReference type="GO" id="GO:0009051">
    <property type="term" value="P:pentose-phosphate shunt, oxidative branch"/>
    <property type="evidence" value="ECO:0007669"/>
    <property type="project" value="TreeGrafter"/>
</dbReference>
<evidence type="ECO:0000256" key="5">
    <source>
        <dbReference type="ARBA" id="ARBA00023277"/>
    </source>
</evidence>
<dbReference type="GO" id="GO:0006006">
    <property type="term" value="P:glucose metabolic process"/>
    <property type="evidence" value="ECO:0007669"/>
    <property type="project" value="UniProtKB-KW"/>
</dbReference>
<dbReference type="GO" id="GO:0005829">
    <property type="term" value="C:cytosol"/>
    <property type="evidence" value="ECO:0007669"/>
    <property type="project" value="TreeGrafter"/>
</dbReference>
<comment type="pathway">
    <text evidence="1">Carbohydrate degradation; pentose phosphate pathway; D-ribulose 5-phosphate from D-glucose 6-phosphate (oxidative stage): step 1/3.</text>
</comment>
<dbReference type="GO" id="GO:0050661">
    <property type="term" value="F:NADP binding"/>
    <property type="evidence" value="ECO:0007669"/>
    <property type="project" value="InterPro"/>
</dbReference>
<dbReference type="Pfam" id="PF00479">
    <property type="entry name" value="G6PD_N"/>
    <property type="match status" value="1"/>
</dbReference>
<dbReference type="Proteomes" id="UP000254621">
    <property type="component" value="Unassembled WGS sequence"/>
</dbReference>
<keyword evidence="2" id="KW-0313">Glucose metabolism</keyword>